<keyword evidence="6 10" id="KW-0472">Membrane</keyword>
<organism evidence="13">
    <name type="scientific">Ambystoma tigrinum</name>
    <name type="common">Eastern tiger salamander</name>
    <dbReference type="NCBI Taxonomy" id="8305"/>
    <lineage>
        <taxon>Eukaryota</taxon>
        <taxon>Metazoa</taxon>
        <taxon>Chordata</taxon>
        <taxon>Craniata</taxon>
        <taxon>Vertebrata</taxon>
        <taxon>Euteleostomi</taxon>
        <taxon>Amphibia</taxon>
        <taxon>Batrachia</taxon>
        <taxon>Caudata</taxon>
        <taxon>Salamandroidea</taxon>
        <taxon>Ambystomatidae</taxon>
        <taxon>Ambystoma</taxon>
    </lineage>
</organism>
<keyword evidence="5" id="KW-1064">Adaptive immunity</keyword>
<evidence type="ECO:0000256" key="8">
    <source>
        <dbReference type="ARBA" id="ARBA00023180"/>
    </source>
</evidence>
<dbReference type="AlphaFoldDB" id="Q0ZUC0"/>
<evidence type="ECO:0000259" key="12">
    <source>
        <dbReference type="PROSITE" id="PS50835"/>
    </source>
</evidence>
<dbReference type="InterPro" id="IPR036179">
    <property type="entry name" value="Ig-like_dom_sf"/>
</dbReference>
<dbReference type="SMART" id="SM00921">
    <property type="entry name" value="MHC_II_beta"/>
    <property type="match status" value="1"/>
</dbReference>
<dbReference type="PROSITE" id="PS50835">
    <property type="entry name" value="IG_LIKE"/>
    <property type="match status" value="1"/>
</dbReference>
<evidence type="ECO:0000256" key="3">
    <source>
        <dbReference type="ARBA" id="ARBA00022859"/>
    </source>
</evidence>
<dbReference type="InterPro" id="IPR013783">
    <property type="entry name" value="Ig-like_fold"/>
</dbReference>
<dbReference type="EMBL" id="DQ125480">
    <property type="protein sequence ID" value="AAZ81957.1"/>
    <property type="molecule type" value="mRNA"/>
</dbReference>
<dbReference type="PANTHER" id="PTHR19944:SF99">
    <property type="entry name" value="HLA CLASS II HISTOCOMPATIBILITY ANTIGEN, DRB1 BETA CHAIN"/>
    <property type="match status" value="1"/>
</dbReference>
<dbReference type="InterPro" id="IPR003597">
    <property type="entry name" value="Ig_C1-set"/>
</dbReference>
<keyword evidence="8" id="KW-0325">Glycoprotein</keyword>
<dbReference type="GO" id="GO:0002250">
    <property type="term" value="P:adaptive immune response"/>
    <property type="evidence" value="ECO:0007669"/>
    <property type="project" value="UniProtKB-KW"/>
</dbReference>
<evidence type="ECO:0000256" key="10">
    <source>
        <dbReference type="SAM" id="Phobius"/>
    </source>
</evidence>
<dbReference type="InterPro" id="IPR000353">
    <property type="entry name" value="MHC_II_b_N"/>
</dbReference>
<keyword evidence="4 10" id="KW-1133">Transmembrane helix</keyword>
<dbReference type="GO" id="GO:0042613">
    <property type="term" value="C:MHC class II protein complex"/>
    <property type="evidence" value="ECO:0007669"/>
    <property type="project" value="UniProtKB-KW"/>
</dbReference>
<evidence type="ECO:0000313" key="13">
    <source>
        <dbReference type="EMBL" id="AAZ81957.1"/>
    </source>
</evidence>
<evidence type="ECO:0000256" key="7">
    <source>
        <dbReference type="ARBA" id="ARBA00023157"/>
    </source>
</evidence>
<dbReference type="CDD" id="cd05766">
    <property type="entry name" value="IgC1_MHC_II_beta"/>
    <property type="match status" value="1"/>
</dbReference>
<gene>
    <name evidence="13" type="primary">Amti-DAB</name>
</gene>
<dbReference type="Gene3D" id="3.10.320.10">
    <property type="entry name" value="Class II Histocompatibility Antigen, M Beta Chain, Chain B, domain 1"/>
    <property type="match status" value="1"/>
</dbReference>
<name>Q0ZUC0_AMBTI</name>
<dbReference type="Gene3D" id="2.60.40.10">
    <property type="entry name" value="Immunoglobulins"/>
    <property type="match status" value="1"/>
</dbReference>
<keyword evidence="3" id="KW-0391">Immunity</keyword>
<feature type="chain" id="PRO_5004179505" evidence="11">
    <location>
        <begin position="26"/>
        <end position="266"/>
    </location>
</feature>
<protein>
    <submittedName>
        <fullName evidence="13">MHC class II antigen beta chain</fullName>
    </submittedName>
</protein>
<dbReference type="GO" id="GO:0002504">
    <property type="term" value="P:antigen processing and presentation of peptide or polysaccharide antigen via MHC class II"/>
    <property type="evidence" value="ECO:0007669"/>
    <property type="project" value="UniProtKB-KW"/>
</dbReference>
<keyword evidence="2 10" id="KW-0812">Transmembrane</keyword>
<evidence type="ECO:0000256" key="1">
    <source>
        <dbReference type="ARBA" id="ARBA00004479"/>
    </source>
</evidence>
<dbReference type="Pfam" id="PF07654">
    <property type="entry name" value="C1-set"/>
    <property type="match status" value="1"/>
</dbReference>
<keyword evidence="9" id="KW-0491">MHC II</keyword>
<dbReference type="SMART" id="SM00407">
    <property type="entry name" value="IGc1"/>
    <property type="match status" value="1"/>
</dbReference>
<keyword evidence="7" id="KW-1015">Disulfide bond</keyword>
<dbReference type="InterPro" id="IPR050160">
    <property type="entry name" value="MHC/Immunoglobulin"/>
</dbReference>
<dbReference type="SUPFAM" id="SSF54452">
    <property type="entry name" value="MHC antigen-recognition domain"/>
    <property type="match status" value="1"/>
</dbReference>
<dbReference type="FunFam" id="3.10.320.10:FF:000001">
    <property type="entry name" value="HLA class II histocompatibility antigen, DRB1-1 beta chain"/>
    <property type="match status" value="1"/>
</dbReference>
<feature type="signal peptide" evidence="11">
    <location>
        <begin position="1"/>
        <end position="25"/>
    </location>
</feature>
<dbReference type="InterPro" id="IPR007110">
    <property type="entry name" value="Ig-like_dom"/>
</dbReference>
<evidence type="ECO:0000256" key="4">
    <source>
        <dbReference type="ARBA" id="ARBA00022989"/>
    </source>
</evidence>
<feature type="transmembrane region" description="Helical" evidence="10">
    <location>
        <begin position="225"/>
        <end position="246"/>
    </location>
</feature>
<proteinExistence type="evidence at transcript level"/>
<dbReference type="InterPro" id="IPR014745">
    <property type="entry name" value="MHC_II_a/b_N"/>
</dbReference>
<evidence type="ECO:0000256" key="9">
    <source>
        <dbReference type="ARBA" id="ARBA00023182"/>
    </source>
</evidence>
<dbReference type="SUPFAM" id="SSF48726">
    <property type="entry name" value="Immunoglobulin"/>
    <property type="match status" value="1"/>
</dbReference>
<comment type="subcellular location">
    <subcellularLocation>
        <location evidence="1">Membrane</location>
        <topology evidence="1">Single-pass type I membrane protein</topology>
    </subcellularLocation>
</comment>
<dbReference type="Pfam" id="PF00969">
    <property type="entry name" value="MHC_II_beta"/>
    <property type="match status" value="1"/>
</dbReference>
<evidence type="ECO:0000256" key="5">
    <source>
        <dbReference type="ARBA" id="ARBA00023130"/>
    </source>
</evidence>
<evidence type="ECO:0000256" key="2">
    <source>
        <dbReference type="ARBA" id="ARBA00022692"/>
    </source>
</evidence>
<reference evidence="13" key="1">
    <citation type="submission" date="2005-07" db="EMBL/GenBank/DDBJ databases">
        <title>Molecular characterization of major histocompatibility complex class II alleles in wild tiger salamanders (Ambystoma tigrinum).</title>
        <authorList>
            <person name="Bos D.H."/>
            <person name="DeWoody J.A."/>
        </authorList>
    </citation>
    <scope>NUCLEOTIDE SEQUENCE</scope>
    <source>
        <tissue evidence="13">Spleen</tissue>
    </source>
</reference>
<evidence type="ECO:0000256" key="11">
    <source>
        <dbReference type="SAM" id="SignalP"/>
    </source>
</evidence>
<keyword evidence="11" id="KW-0732">Signal</keyword>
<feature type="domain" description="Ig-like" evidence="12">
    <location>
        <begin position="122"/>
        <end position="226"/>
    </location>
</feature>
<sequence>MRDPWVSVGGFVWMLTLLGARVTLCRETPDDFVTQVKHECHFLNGSERVRYVVRFSYNQQPFVHFDSDTGVFQADTPFGVPDAKYWNSQKEVLEQARAEVDTFCRFNYGIFEDFMQRRRVKPKVKVSRSNNEDPNKPHMLICNVIGFYPYAITVHWYKNGQKDPGVLSSELMQNGDWTGQVMVMLETSINPGDTFVCEVLHVSLDEPLRRNWDSEESESAKSKKLTGIIGLVLGGLFLTVGGVMYWKNKKGRPQFHLQPEGVNFMG</sequence>
<dbReference type="InterPro" id="IPR011162">
    <property type="entry name" value="MHC_I/II-like_Ag-recog"/>
</dbReference>
<accession>Q0ZUC0</accession>
<dbReference type="PANTHER" id="PTHR19944">
    <property type="entry name" value="MHC CLASS II-RELATED"/>
    <property type="match status" value="1"/>
</dbReference>
<evidence type="ECO:0000256" key="6">
    <source>
        <dbReference type="ARBA" id="ARBA00023136"/>
    </source>
</evidence>